<dbReference type="EMBL" id="CP045929">
    <property type="protein sequence ID" value="QGK68326.1"/>
    <property type="molecule type" value="Genomic_DNA"/>
</dbReference>
<organism evidence="2 3">
    <name type="scientific">Allosaccharopolyspora coralli</name>
    <dbReference type="NCBI Taxonomy" id="2665642"/>
    <lineage>
        <taxon>Bacteria</taxon>
        <taxon>Bacillati</taxon>
        <taxon>Actinomycetota</taxon>
        <taxon>Actinomycetes</taxon>
        <taxon>Pseudonocardiales</taxon>
        <taxon>Pseudonocardiaceae</taxon>
        <taxon>Allosaccharopolyspora</taxon>
    </lineage>
</organism>
<evidence type="ECO:0008006" key="4">
    <source>
        <dbReference type="Google" id="ProtNLM"/>
    </source>
</evidence>
<keyword evidence="3" id="KW-1185">Reference proteome</keyword>
<gene>
    <name evidence="2" type="ORF">GIY23_00995</name>
</gene>
<name>A0A5Q3Q490_9PSEU</name>
<keyword evidence="1" id="KW-0732">Signal</keyword>
<accession>A0A5Q3Q490</accession>
<protein>
    <recommendedName>
        <fullName evidence="4">Peptidase inhibitor family I36</fullName>
    </recommendedName>
</protein>
<dbReference type="AlphaFoldDB" id="A0A5Q3Q490"/>
<evidence type="ECO:0000313" key="2">
    <source>
        <dbReference type="EMBL" id="QGK68326.1"/>
    </source>
</evidence>
<proteinExistence type="predicted"/>
<dbReference type="RefSeq" id="WP_154074935.1">
    <property type="nucleotide sequence ID" value="NZ_CP045929.1"/>
</dbReference>
<evidence type="ECO:0000256" key="1">
    <source>
        <dbReference type="SAM" id="SignalP"/>
    </source>
</evidence>
<evidence type="ECO:0000313" key="3">
    <source>
        <dbReference type="Proteomes" id="UP000371041"/>
    </source>
</evidence>
<sequence>MRSLSRALVVSALTLPLAFAGMGVASAGGSGGHECNHWSCNWTDIDWNYTSDDDIGIINAGIIG</sequence>
<reference evidence="3" key="1">
    <citation type="submission" date="2019-11" db="EMBL/GenBank/DDBJ databases">
        <title>The complete genome sequence of Saccharopolyspora sp. E2A.</title>
        <authorList>
            <person name="Zhang G."/>
        </authorList>
    </citation>
    <scope>NUCLEOTIDE SEQUENCE [LARGE SCALE GENOMIC DNA]</scope>
    <source>
        <strain evidence="3">E2A</strain>
    </source>
</reference>
<dbReference type="Proteomes" id="UP000371041">
    <property type="component" value="Chromosome"/>
</dbReference>
<feature type="signal peptide" evidence="1">
    <location>
        <begin position="1"/>
        <end position="27"/>
    </location>
</feature>
<dbReference type="KEGG" id="sace:GIY23_00995"/>
<feature type="chain" id="PRO_5024432999" description="Peptidase inhibitor family I36" evidence="1">
    <location>
        <begin position="28"/>
        <end position="64"/>
    </location>
</feature>